<dbReference type="OrthoDB" id="47172at2759"/>
<dbReference type="AlphaFoldDB" id="A0A812VXW8"/>
<name>A0A812VXW8_9DINO</name>
<organism evidence="1 2">
    <name type="scientific">Symbiodinium necroappetens</name>
    <dbReference type="NCBI Taxonomy" id="1628268"/>
    <lineage>
        <taxon>Eukaryota</taxon>
        <taxon>Sar</taxon>
        <taxon>Alveolata</taxon>
        <taxon>Dinophyceae</taxon>
        <taxon>Suessiales</taxon>
        <taxon>Symbiodiniaceae</taxon>
        <taxon>Symbiodinium</taxon>
    </lineage>
</organism>
<dbReference type="SUPFAM" id="SSF51197">
    <property type="entry name" value="Clavaminate synthase-like"/>
    <property type="match status" value="1"/>
</dbReference>
<proteinExistence type="predicted"/>
<evidence type="ECO:0000313" key="2">
    <source>
        <dbReference type="Proteomes" id="UP000601435"/>
    </source>
</evidence>
<comment type="caution">
    <text evidence="1">The sequence shown here is derived from an EMBL/GenBank/DDBJ whole genome shotgun (WGS) entry which is preliminary data.</text>
</comment>
<dbReference type="EMBL" id="CAJNJA010031230">
    <property type="protein sequence ID" value="CAE7654488.1"/>
    <property type="molecule type" value="Genomic_DNA"/>
</dbReference>
<reference evidence="1" key="1">
    <citation type="submission" date="2021-02" db="EMBL/GenBank/DDBJ databases">
        <authorList>
            <person name="Dougan E. K."/>
            <person name="Rhodes N."/>
            <person name="Thang M."/>
            <person name="Chan C."/>
        </authorList>
    </citation>
    <scope>NUCLEOTIDE SEQUENCE</scope>
</reference>
<sequence length="95" mass="10972">HLPPGWWHHIEMLPSPADEVVSINFWYPPPTWFHGNLAQGEIDWDRPLYGVRRMLFQRCVEELVAQMADPSKVQQILELAVQESPSGPVDQSLKQ</sequence>
<protein>
    <submittedName>
        <fullName evidence="1">Hif1an protein</fullName>
    </submittedName>
</protein>
<gene>
    <name evidence="1" type="primary">hif1an</name>
    <name evidence="1" type="ORF">SNEC2469_LOCUS18515</name>
</gene>
<evidence type="ECO:0000313" key="1">
    <source>
        <dbReference type="EMBL" id="CAE7654488.1"/>
    </source>
</evidence>
<feature type="non-terminal residue" evidence="1">
    <location>
        <position position="95"/>
    </location>
</feature>
<dbReference type="Proteomes" id="UP000601435">
    <property type="component" value="Unassembled WGS sequence"/>
</dbReference>
<feature type="non-terminal residue" evidence="1">
    <location>
        <position position="1"/>
    </location>
</feature>
<accession>A0A812VXW8</accession>
<keyword evidence="2" id="KW-1185">Reference proteome</keyword>